<dbReference type="Proteomes" id="UP001548832">
    <property type="component" value="Unassembled WGS sequence"/>
</dbReference>
<keyword evidence="7" id="KW-1185">Reference proteome</keyword>
<comment type="subcellular location">
    <subcellularLocation>
        <location evidence="5">Cell membrane</location>
        <topology evidence="5">Single-pass membrane protein</topology>
    </subcellularLocation>
</comment>
<evidence type="ECO:0000256" key="4">
    <source>
        <dbReference type="ARBA" id="ARBA00023136"/>
    </source>
</evidence>
<organism evidence="6 7">
    <name type="scientific">Mesorhizobium shangrilense</name>
    <dbReference type="NCBI Taxonomy" id="460060"/>
    <lineage>
        <taxon>Bacteria</taxon>
        <taxon>Pseudomonadati</taxon>
        <taxon>Pseudomonadota</taxon>
        <taxon>Alphaproteobacteria</taxon>
        <taxon>Hyphomicrobiales</taxon>
        <taxon>Phyllobacteriaceae</taxon>
        <taxon>Mesorhizobium</taxon>
    </lineage>
</organism>
<name>A0ABV2DQF2_9HYPH</name>
<protein>
    <recommendedName>
        <fullName evidence="5">UPF0391 membrane protein ABVQ20_32325</fullName>
    </recommendedName>
</protein>
<reference evidence="6 7" key="1">
    <citation type="submission" date="2024-06" db="EMBL/GenBank/DDBJ databases">
        <authorList>
            <person name="Kim D.-U."/>
        </authorList>
    </citation>
    <scope>NUCLEOTIDE SEQUENCE [LARGE SCALE GENOMIC DNA]</scope>
    <source>
        <strain evidence="6 7">KACC15460</strain>
    </source>
</reference>
<dbReference type="Pfam" id="PF07043">
    <property type="entry name" value="DUF1328"/>
    <property type="match status" value="1"/>
</dbReference>
<keyword evidence="4 5" id="KW-0472">Membrane</keyword>
<evidence type="ECO:0000313" key="7">
    <source>
        <dbReference type="Proteomes" id="UP001548832"/>
    </source>
</evidence>
<evidence type="ECO:0000256" key="1">
    <source>
        <dbReference type="ARBA" id="ARBA00022475"/>
    </source>
</evidence>
<dbReference type="NCBIfam" id="NF010226">
    <property type="entry name" value="PRK13682.1-1"/>
    <property type="match status" value="1"/>
</dbReference>
<dbReference type="NCBIfam" id="NF010228">
    <property type="entry name" value="PRK13682.1-3"/>
    <property type="match status" value="1"/>
</dbReference>
<gene>
    <name evidence="6" type="ORF">ABVQ20_32325</name>
</gene>
<evidence type="ECO:0000256" key="3">
    <source>
        <dbReference type="ARBA" id="ARBA00022989"/>
    </source>
</evidence>
<sequence>MLYWALVFLVVAIIAGALGFGGIVGSSAGIAQILFYIFLAFLVISLLAGLFKRA</sequence>
<keyword evidence="2 5" id="KW-0812">Transmembrane</keyword>
<dbReference type="InterPro" id="IPR009760">
    <property type="entry name" value="DUF1328"/>
</dbReference>
<accession>A0ABV2DQF2</accession>
<evidence type="ECO:0000256" key="2">
    <source>
        <dbReference type="ARBA" id="ARBA00022692"/>
    </source>
</evidence>
<dbReference type="HAMAP" id="MF_01361">
    <property type="entry name" value="UPF0391"/>
    <property type="match status" value="1"/>
</dbReference>
<evidence type="ECO:0000256" key="5">
    <source>
        <dbReference type="HAMAP-Rule" id="MF_01361"/>
    </source>
</evidence>
<evidence type="ECO:0000313" key="6">
    <source>
        <dbReference type="EMBL" id="MET2831643.1"/>
    </source>
</evidence>
<proteinExistence type="inferred from homology"/>
<dbReference type="EMBL" id="JBEWSZ010000005">
    <property type="protein sequence ID" value="MET2831643.1"/>
    <property type="molecule type" value="Genomic_DNA"/>
</dbReference>
<comment type="similarity">
    <text evidence="5">Belongs to the UPF0391 family.</text>
</comment>
<keyword evidence="1 5" id="KW-1003">Cell membrane</keyword>
<comment type="caution">
    <text evidence="6">The sequence shown here is derived from an EMBL/GenBank/DDBJ whole genome shotgun (WGS) entry which is preliminary data.</text>
</comment>
<dbReference type="RefSeq" id="WP_354464100.1">
    <property type="nucleotide sequence ID" value="NZ_JBEWSZ010000005.1"/>
</dbReference>
<feature type="transmembrane region" description="Helical" evidence="5">
    <location>
        <begin position="29"/>
        <end position="51"/>
    </location>
</feature>
<dbReference type="PIRSF" id="PIRSF036466">
    <property type="entry name" value="UCP036466"/>
    <property type="match status" value="1"/>
</dbReference>
<keyword evidence="3 5" id="KW-1133">Transmembrane helix</keyword>